<dbReference type="EMBL" id="KB932800">
    <property type="protein sequence ID" value="EOO04077.1"/>
    <property type="molecule type" value="Genomic_DNA"/>
</dbReference>
<dbReference type="PRINTS" id="PR00385">
    <property type="entry name" value="P450"/>
</dbReference>
<dbReference type="HOGENOM" id="CLU_001570_14_0_1"/>
<evidence type="ECO:0000256" key="5">
    <source>
        <dbReference type="ARBA" id="ARBA00023004"/>
    </source>
</evidence>
<dbReference type="InterPro" id="IPR036396">
    <property type="entry name" value="Cyt_P450_sf"/>
</dbReference>
<feature type="binding site" description="axial binding residue" evidence="7">
    <location>
        <position position="418"/>
    </location>
    <ligand>
        <name>heme</name>
        <dbReference type="ChEBI" id="CHEBI:30413"/>
    </ligand>
    <ligandPart>
        <name>Fe</name>
        <dbReference type="ChEBI" id="CHEBI:18248"/>
    </ligandPart>
</feature>
<evidence type="ECO:0000256" key="6">
    <source>
        <dbReference type="ARBA" id="ARBA00023033"/>
    </source>
</evidence>
<keyword evidence="3 7" id="KW-0349">Heme</keyword>
<organism evidence="9 10">
    <name type="scientific">Phaeoacremonium minimum (strain UCR-PA7)</name>
    <name type="common">Esca disease fungus</name>
    <name type="synonym">Togninia minima</name>
    <dbReference type="NCBI Taxonomy" id="1286976"/>
    <lineage>
        <taxon>Eukaryota</taxon>
        <taxon>Fungi</taxon>
        <taxon>Dikarya</taxon>
        <taxon>Ascomycota</taxon>
        <taxon>Pezizomycotina</taxon>
        <taxon>Sordariomycetes</taxon>
        <taxon>Sordariomycetidae</taxon>
        <taxon>Togniniales</taxon>
        <taxon>Togniniaceae</taxon>
        <taxon>Phaeoacremonium</taxon>
    </lineage>
</organism>
<dbReference type="KEGG" id="tmn:UCRPA7_405"/>
<accession>R8BXK9</accession>
<evidence type="ECO:0000256" key="4">
    <source>
        <dbReference type="ARBA" id="ARBA00022723"/>
    </source>
</evidence>
<keyword evidence="8" id="KW-0472">Membrane</keyword>
<dbReference type="InterPro" id="IPR001128">
    <property type="entry name" value="Cyt_P450"/>
</dbReference>
<keyword evidence="8" id="KW-0812">Transmembrane</keyword>
<evidence type="ECO:0000313" key="9">
    <source>
        <dbReference type="EMBL" id="EOO04077.1"/>
    </source>
</evidence>
<evidence type="ECO:0000256" key="3">
    <source>
        <dbReference type="ARBA" id="ARBA00022617"/>
    </source>
</evidence>
<dbReference type="AlphaFoldDB" id="R8BXK9"/>
<comment type="similarity">
    <text evidence="2">Belongs to the cytochrome P450 family.</text>
</comment>
<gene>
    <name evidence="9" type="ORF">UCRPA7_405</name>
</gene>
<dbReference type="GO" id="GO:0020037">
    <property type="term" value="F:heme binding"/>
    <property type="evidence" value="ECO:0007669"/>
    <property type="project" value="InterPro"/>
</dbReference>
<dbReference type="InterPro" id="IPR002403">
    <property type="entry name" value="Cyt_P450_E_grp-IV"/>
</dbReference>
<keyword evidence="6" id="KW-0503">Monooxygenase</keyword>
<dbReference type="Proteomes" id="UP000014074">
    <property type="component" value="Unassembled WGS sequence"/>
</dbReference>
<protein>
    <submittedName>
        <fullName evidence="9">Putative cytochrome p450 protein</fullName>
    </submittedName>
</protein>
<evidence type="ECO:0000256" key="2">
    <source>
        <dbReference type="ARBA" id="ARBA00010617"/>
    </source>
</evidence>
<proteinExistence type="inferred from homology"/>
<dbReference type="OrthoDB" id="1470350at2759"/>
<feature type="transmembrane region" description="Helical" evidence="8">
    <location>
        <begin position="194"/>
        <end position="213"/>
    </location>
</feature>
<dbReference type="CDD" id="cd11060">
    <property type="entry name" value="CYP57A1-like"/>
    <property type="match status" value="1"/>
</dbReference>
<keyword evidence="4 7" id="KW-0479">Metal-binding</keyword>
<dbReference type="Pfam" id="PF00067">
    <property type="entry name" value="p450"/>
    <property type="match status" value="1"/>
</dbReference>
<keyword evidence="8" id="KW-1133">Transmembrane helix</keyword>
<dbReference type="PANTHER" id="PTHR24305">
    <property type="entry name" value="CYTOCHROME P450"/>
    <property type="match status" value="1"/>
</dbReference>
<keyword evidence="10" id="KW-1185">Reference proteome</keyword>
<evidence type="ECO:0000256" key="7">
    <source>
        <dbReference type="PIRSR" id="PIRSR602403-1"/>
    </source>
</evidence>
<name>R8BXK9_PHAM7</name>
<keyword evidence="6" id="KW-0560">Oxidoreductase</keyword>
<dbReference type="RefSeq" id="XP_007911192.1">
    <property type="nucleotide sequence ID" value="XM_007913001.1"/>
</dbReference>
<dbReference type="InterPro" id="IPR050121">
    <property type="entry name" value="Cytochrome_P450_monoxygenase"/>
</dbReference>
<dbReference type="GO" id="GO:0016705">
    <property type="term" value="F:oxidoreductase activity, acting on paired donors, with incorporation or reduction of molecular oxygen"/>
    <property type="evidence" value="ECO:0007669"/>
    <property type="project" value="InterPro"/>
</dbReference>
<dbReference type="GO" id="GO:0005506">
    <property type="term" value="F:iron ion binding"/>
    <property type="evidence" value="ECO:0007669"/>
    <property type="project" value="InterPro"/>
</dbReference>
<dbReference type="eggNOG" id="KOG0158">
    <property type="taxonomic scope" value="Eukaryota"/>
</dbReference>
<feature type="transmembrane region" description="Helical" evidence="8">
    <location>
        <begin position="6"/>
        <end position="27"/>
    </location>
</feature>
<dbReference type="SUPFAM" id="SSF48264">
    <property type="entry name" value="Cytochrome P450"/>
    <property type="match status" value="1"/>
</dbReference>
<dbReference type="PRINTS" id="PR00465">
    <property type="entry name" value="EP450IV"/>
</dbReference>
<dbReference type="PANTHER" id="PTHR24305:SF168">
    <property type="entry name" value="P450, PUTATIVE (EUROFUNG)-RELATED"/>
    <property type="match status" value="1"/>
</dbReference>
<keyword evidence="5 7" id="KW-0408">Iron</keyword>
<comment type="cofactor">
    <cofactor evidence="1 7">
        <name>heme</name>
        <dbReference type="ChEBI" id="CHEBI:30413"/>
    </cofactor>
</comment>
<reference evidence="10" key="1">
    <citation type="journal article" date="2013" name="Genome Announc.">
        <title>Draft genome sequence of the ascomycete Phaeoacremonium aleophilum strain UCR-PA7, a causal agent of the esca disease complex in grapevines.</title>
        <authorList>
            <person name="Blanco-Ulate B."/>
            <person name="Rolshausen P."/>
            <person name="Cantu D."/>
        </authorList>
    </citation>
    <scope>NUCLEOTIDE SEQUENCE [LARGE SCALE GENOMIC DNA]</scope>
    <source>
        <strain evidence="10">UCR-PA7</strain>
    </source>
</reference>
<evidence type="ECO:0000256" key="8">
    <source>
        <dbReference type="SAM" id="Phobius"/>
    </source>
</evidence>
<sequence>MIGDRWLIPPLGVVVLLLLAWSVIATLRQYFRLRHFKGPFSTGISKLWLIRAVGGGRTHLDFDPDLMKRMLNVRTPYKRSDWYNGMRLDPSRDNVLSMRDDDLHAKLRSKMAAGYSGKEVENLEAKIDQNVLRLIDLIETKYAATRQPFDFGRKAQYFTLDVITDLAFGKPFGDLSSDSDVYEYIRTQEENMPGIIVSTVIPWMLTILSSPLFKRMLPSDKDLIGIGKTMAIAKQVAAERFGPDRKVQKDMLGSFVARGLTQDEAESEILMQLLAGSDTTATAVRATLLHIVTNARVTSSLRAEIEAAKPSWPVITDAEAREMPYLQAVIKEGLRIWPPVVGLMAKEVPKGGDVFKGQYLPEGTHIGYCAWGIFRRTDIWGEDAQEYRPERWLEGTPDKLREMEGTLELVFGYGRWQCLGKNVALMELNKVFVELLRRFDLVLVDPINPWRSINTGIFLQSEYWMKAYQRPHAAKSAVE</sequence>
<evidence type="ECO:0000313" key="10">
    <source>
        <dbReference type="Proteomes" id="UP000014074"/>
    </source>
</evidence>
<dbReference type="GO" id="GO:0004497">
    <property type="term" value="F:monooxygenase activity"/>
    <property type="evidence" value="ECO:0007669"/>
    <property type="project" value="UniProtKB-KW"/>
</dbReference>
<evidence type="ECO:0000256" key="1">
    <source>
        <dbReference type="ARBA" id="ARBA00001971"/>
    </source>
</evidence>
<dbReference type="GeneID" id="19324461"/>
<dbReference type="Gene3D" id="1.10.630.10">
    <property type="entry name" value="Cytochrome P450"/>
    <property type="match status" value="1"/>
</dbReference>